<proteinExistence type="predicted"/>
<protein>
    <recommendedName>
        <fullName evidence="5">Retrotransposon Copia-like N-terminal domain-containing protein</fullName>
    </recommendedName>
</protein>
<dbReference type="Pfam" id="PF14244">
    <property type="entry name" value="Retrotran_gag_3"/>
    <property type="match status" value="1"/>
</dbReference>
<evidence type="ECO:0000259" key="1">
    <source>
        <dbReference type="Pfam" id="PF03732"/>
    </source>
</evidence>
<evidence type="ECO:0000313" key="3">
    <source>
        <dbReference type="EMBL" id="KAK9096011.1"/>
    </source>
</evidence>
<evidence type="ECO:0008006" key="5">
    <source>
        <dbReference type="Google" id="ProtNLM"/>
    </source>
</evidence>
<accession>A0AAP0EMK7</accession>
<dbReference type="AlphaFoldDB" id="A0AAP0EMK7"/>
<feature type="domain" description="Retrotransposon gag" evidence="1">
    <location>
        <begin position="90"/>
        <end position="161"/>
    </location>
</feature>
<dbReference type="InterPro" id="IPR029472">
    <property type="entry name" value="Copia-like_N"/>
</dbReference>
<dbReference type="PANTHER" id="PTHR37610">
    <property type="entry name" value="CCHC-TYPE DOMAIN-CONTAINING PROTEIN"/>
    <property type="match status" value="1"/>
</dbReference>
<feature type="domain" description="Retrotransposon Copia-like N-terminal" evidence="2">
    <location>
        <begin position="26"/>
        <end position="72"/>
    </location>
</feature>
<dbReference type="Proteomes" id="UP001417504">
    <property type="component" value="Unassembled WGS sequence"/>
</dbReference>
<comment type="caution">
    <text evidence="3">The sequence shown here is derived from an EMBL/GenBank/DDBJ whole genome shotgun (WGS) entry which is preliminary data.</text>
</comment>
<dbReference type="EMBL" id="JBBNAE010000009">
    <property type="protein sequence ID" value="KAK9096011.1"/>
    <property type="molecule type" value="Genomic_DNA"/>
</dbReference>
<evidence type="ECO:0000259" key="2">
    <source>
        <dbReference type="Pfam" id="PF14244"/>
    </source>
</evidence>
<keyword evidence="4" id="KW-1185">Reference proteome</keyword>
<gene>
    <name evidence="3" type="ORF">Sjap_021508</name>
</gene>
<reference evidence="3 4" key="1">
    <citation type="submission" date="2024-01" db="EMBL/GenBank/DDBJ databases">
        <title>Genome assemblies of Stephania.</title>
        <authorList>
            <person name="Yang L."/>
        </authorList>
    </citation>
    <scope>NUCLEOTIDE SEQUENCE [LARGE SCALE GENOMIC DNA]</scope>
    <source>
        <strain evidence="3">QJT</strain>
        <tissue evidence="3">Leaf</tissue>
    </source>
</reference>
<dbReference type="InterPro" id="IPR005162">
    <property type="entry name" value="Retrotrans_gag_dom"/>
</dbReference>
<dbReference type="PANTHER" id="PTHR37610:SF40">
    <property type="entry name" value="OS01G0909600 PROTEIN"/>
    <property type="match status" value="1"/>
</dbReference>
<name>A0AAP0EMK7_9MAGN</name>
<organism evidence="3 4">
    <name type="scientific">Stephania japonica</name>
    <dbReference type="NCBI Taxonomy" id="461633"/>
    <lineage>
        <taxon>Eukaryota</taxon>
        <taxon>Viridiplantae</taxon>
        <taxon>Streptophyta</taxon>
        <taxon>Embryophyta</taxon>
        <taxon>Tracheophyta</taxon>
        <taxon>Spermatophyta</taxon>
        <taxon>Magnoliopsida</taxon>
        <taxon>Ranunculales</taxon>
        <taxon>Menispermaceae</taxon>
        <taxon>Menispermoideae</taxon>
        <taxon>Cissampelideae</taxon>
        <taxon>Stephania</taxon>
    </lineage>
</organism>
<dbReference type="Pfam" id="PF03732">
    <property type="entry name" value="Retrotrans_gag"/>
    <property type="match status" value="1"/>
</dbReference>
<evidence type="ECO:0000313" key="4">
    <source>
        <dbReference type="Proteomes" id="UP001417504"/>
    </source>
</evidence>
<sequence>MADVQDSVNVEEAITFGVEDVLHLQNSDHLGMVLVTNLLTGQNYLSWSCAILIVLGAKMKNSFVDGRFPKPASSDPLFDRWNKVDCMVTSWISNSISKEIVDAFLYSRIAFCLWIELKERFGECNGPQMYQLKREIVSISQGNHSISKYYTNLKKLWDELNCLAPIPRCDCGVSSKFAEMDSNDKLMQFLMGLSDSYDHVRNQILVMNPLPSINKAYSMIVRVEKQRDVHVAFMLEAESAMMIKVSRNNRNLKKMGDLRNQGVLIKIPCIVSFVR</sequence>